<reference evidence="3" key="1">
    <citation type="journal article" date="2020" name="ISME J.">
        <title>Gammaproteobacteria mediating utilization of methyl-, sulfur- and petroleum organic compounds in deep ocean hydrothermal plumes.</title>
        <authorList>
            <person name="Zhou Z."/>
            <person name="Liu Y."/>
            <person name="Pan J."/>
            <person name="Cron B.R."/>
            <person name="Toner B.M."/>
            <person name="Anantharaman K."/>
            <person name="Breier J.A."/>
            <person name="Dick G.J."/>
            <person name="Li M."/>
        </authorList>
    </citation>
    <scope>NUCLEOTIDE SEQUENCE</scope>
    <source>
        <strain evidence="3">SZUA-1515</strain>
    </source>
</reference>
<dbReference type="SUPFAM" id="SSF50475">
    <property type="entry name" value="FMN-binding split barrel"/>
    <property type="match status" value="1"/>
</dbReference>
<dbReference type="GO" id="GO:0005829">
    <property type="term" value="C:cytosol"/>
    <property type="evidence" value="ECO:0007669"/>
    <property type="project" value="TreeGrafter"/>
</dbReference>
<proteinExistence type="predicted"/>
<dbReference type="GO" id="GO:0070967">
    <property type="term" value="F:coenzyme F420 binding"/>
    <property type="evidence" value="ECO:0007669"/>
    <property type="project" value="TreeGrafter"/>
</dbReference>
<gene>
    <name evidence="3" type="ORF">EYH45_03385</name>
</gene>
<dbReference type="PANTHER" id="PTHR35176">
    <property type="entry name" value="HEME OXYGENASE HI_0854-RELATED"/>
    <property type="match status" value="1"/>
</dbReference>
<evidence type="ECO:0000259" key="2">
    <source>
        <dbReference type="Pfam" id="PF01243"/>
    </source>
</evidence>
<comment type="caution">
    <text evidence="3">The sequence shown here is derived from an EMBL/GenBank/DDBJ whole genome shotgun (WGS) entry which is preliminary data.</text>
</comment>
<dbReference type="InterPro" id="IPR011576">
    <property type="entry name" value="Pyridox_Oxase_N"/>
</dbReference>
<dbReference type="PANTHER" id="PTHR35176:SF2">
    <property type="entry name" value="F420H(2)-DEPENDENT REDUCTASE RV1155"/>
    <property type="match status" value="1"/>
</dbReference>
<dbReference type="Proteomes" id="UP000608579">
    <property type="component" value="Unassembled WGS sequence"/>
</dbReference>
<dbReference type="EMBL" id="DQVM01000065">
    <property type="protein sequence ID" value="HIQ29587.1"/>
    <property type="molecule type" value="Genomic_DNA"/>
</dbReference>
<feature type="domain" description="Pyridoxamine 5'-phosphate oxidase N-terminal" evidence="2">
    <location>
        <begin position="8"/>
        <end position="130"/>
    </location>
</feature>
<evidence type="ECO:0000313" key="3">
    <source>
        <dbReference type="EMBL" id="HIQ29587.1"/>
    </source>
</evidence>
<dbReference type="Gene3D" id="2.30.110.10">
    <property type="entry name" value="Electron Transport, Fmn-binding Protein, Chain A"/>
    <property type="match status" value="1"/>
</dbReference>
<dbReference type="InterPro" id="IPR052019">
    <property type="entry name" value="F420H2_bilvrd_red/Heme_oxyg"/>
</dbReference>
<evidence type="ECO:0000313" key="4">
    <source>
        <dbReference type="Proteomes" id="UP000608579"/>
    </source>
</evidence>
<dbReference type="Pfam" id="PF01243">
    <property type="entry name" value="PNPOx_N"/>
    <property type="match status" value="1"/>
</dbReference>
<name>A0A832ZWG0_CALS0</name>
<dbReference type="InterPro" id="IPR012349">
    <property type="entry name" value="Split_barrel_FMN-bd"/>
</dbReference>
<dbReference type="GO" id="GO:0016627">
    <property type="term" value="F:oxidoreductase activity, acting on the CH-CH group of donors"/>
    <property type="evidence" value="ECO:0007669"/>
    <property type="project" value="TreeGrafter"/>
</dbReference>
<evidence type="ECO:0000256" key="1">
    <source>
        <dbReference type="ARBA" id="ARBA00023002"/>
    </source>
</evidence>
<protein>
    <recommendedName>
        <fullName evidence="2">Pyridoxamine 5'-phosphate oxidase N-terminal domain-containing protein</fullName>
    </recommendedName>
</protein>
<keyword evidence="1" id="KW-0560">Oxidoreductase</keyword>
<dbReference type="AlphaFoldDB" id="A0A832ZWG0"/>
<sequence>MAAVRGRYARLLREQRVGRLGTLSEDNTIHIVPICYAYDGKAIYIGAETESKKVRNLRRSNKATLVVDVYYEDWRRLMGMMIQGEVELHEDGGTFIYGRRLLYRKYKQYEKQAPLQPRESTIIKLIPKKIITF</sequence>
<accession>A0A832ZWG0</accession>
<organism evidence="3 4">
    <name type="scientific">Caldiarchaeum subterraneum</name>
    <dbReference type="NCBI Taxonomy" id="311458"/>
    <lineage>
        <taxon>Archaea</taxon>
        <taxon>Nitrososphaerota</taxon>
        <taxon>Candidatus Caldarchaeales</taxon>
        <taxon>Candidatus Caldarchaeaceae</taxon>
        <taxon>Candidatus Caldarchaeum</taxon>
    </lineage>
</organism>